<dbReference type="SUPFAM" id="SSF48371">
    <property type="entry name" value="ARM repeat"/>
    <property type="match status" value="4"/>
</dbReference>
<dbReference type="EMBL" id="JAOAOG010000116">
    <property type="protein sequence ID" value="KAJ6248208.1"/>
    <property type="molecule type" value="Genomic_DNA"/>
</dbReference>
<dbReference type="SMART" id="SM01349">
    <property type="entry name" value="TOG"/>
    <property type="match status" value="1"/>
</dbReference>
<dbReference type="InterPro" id="IPR057546">
    <property type="entry name" value="HEAT_GCN1"/>
</dbReference>
<feature type="repeat" description="HEAT" evidence="3">
    <location>
        <begin position="1853"/>
        <end position="1891"/>
    </location>
</feature>
<evidence type="ECO:0000256" key="1">
    <source>
        <dbReference type="ARBA" id="ARBA00007366"/>
    </source>
</evidence>
<feature type="compositionally biased region" description="Basic residues" evidence="5">
    <location>
        <begin position="792"/>
        <end position="815"/>
    </location>
</feature>
<evidence type="ECO:0000256" key="4">
    <source>
        <dbReference type="SAM" id="Coils"/>
    </source>
</evidence>
<protein>
    <submittedName>
        <fullName evidence="7">Eif-2-alpha kinase activator gcn1</fullName>
    </submittedName>
</protein>
<evidence type="ECO:0000256" key="3">
    <source>
        <dbReference type="PROSITE-ProRule" id="PRU00103"/>
    </source>
</evidence>
<dbReference type="Gene3D" id="1.25.10.10">
    <property type="entry name" value="Leucine-rich Repeat Variant"/>
    <property type="match status" value="7"/>
</dbReference>
<dbReference type="Pfam" id="PF24984">
    <property type="entry name" value="HEAT_EF3_GNC1"/>
    <property type="match status" value="1"/>
</dbReference>
<feature type="compositionally biased region" description="Basic residues" evidence="5">
    <location>
        <begin position="948"/>
        <end position="962"/>
    </location>
</feature>
<dbReference type="PANTHER" id="PTHR23346">
    <property type="entry name" value="TRANSLATIONAL ACTIVATOR GCN1-RELATED"/>
    <property type="match status" value="1"/>
</dbReference>
<dbReference type="Pfam" id="PF24987">
    <property type="entry name" value="HEAT_EF3_N"/>
    <property type="match status" value="2"/>
</dbReference>
<dbReference type="Pfam" id="PF24993">
    <property type="entry name" value="GNC1_N"/>
    <property type="match status" value="1"/>
</dbReference>
<feature type="region of interest" description="Disordered" evidence="5">
    <location>
        <begin position="935"/>
        <end position="971"/>
    </location>
</feature>
<dbReference type="InterPro" id="IPR016024">
    <property type="entry name" value="ARM-type_fold"/>
</dbReference>
<keyword evidence="4" id="KW-0175">Coiled coil</keyword>
<dbReference type="InterPro" id="IPR021133">
    <property type="entry name" value="HEAT_type_2"/>
</dbReference>
<sequence length="2997" mass="346876">MSDLDPKLQDLLTKIFLDINTSSTKKRKALITKELIPELEKLQVLPSKAIPTLYTIIRLTLFQYTDRKSKLVIEQLITFLTKSTTDNEKAQFGTYFLQKLVQATEKFQNTSAKDNCNEKYTLLRWLCAVLKNLPKEIFSKFQTKQYNMIVKLFVDLSSFLLGMKKSFSKCGKKKIIETIRAIGEGSKLLDSLLLTSKEEPKEKEKKKKSHFTGIHFFYSCLVEDCLKKGREEFKTKYQPALIELYISTILESSVKQPKSVYECYSRLIQTIPHDQFKKQILPTLTRGFKRNPDSSLHSFKNLIQYLNIDYSLYLNNSIYPLIKPFLVSEGSQLIAINSLSKIIKQTSEKESIENLLIEKLLTNLKSSQYSNEKKGYLLSIQKVVKSNNLRWLSNKYCEQIATELFKMFDKETQNEIKPLYAQTILIWISYCDKIPKAIFDQILKYINSKVILERFSFLAYLPEILKRDLSQQIYKLFLRLVVPLLKILRRSDESIQSGKESVLAGLSLLKMDKYSQECSEKIKSKRNFQEFFSKMDTIHELNFLTNLNEREILIQCDYLNYLIAKALQLENKKIEILWVELFYFIQQRSFKIRKRINQVLLKNVILMMKPNELNFLFEIISKQLYELNYKNKNIEKSKNIEKEKMEKENEKEKETGKGKGKGKEKERDFEAEMEKLQEKEKEKEREKLRTKLYLQNFILSILKIQSFKENCNQILLLVSDPLIKNKVFLKNIFKMINKNWDFINQLNLNLDELFQLLETMLKMPEKKIPQEKEPKEKKEKKEKKEETDKNKKVATKKTTNKQPVKKKKKKRRIRKKKTLNIPLNEQFKIKSTIAQNCFEYLLLFSWDSTTKFLSKYIDTQINKEINIFSNFSDYDLEVYKTQENTLSITMNEKIQRKLDHIKTLDGTKKKRAKGTKALYDYEDELWEQKVREEIERKKKNSQSSNKGRGSKGRGRGKGRGKGKGTGTTEQKKDPLEVILNEKIEIINKETVIRNNIEQSRLLMNCNLMLVKKILKIGFSRAIDEIPHFQQQLFKLLNIQLFHVPTMDILKEIAPILDNKLKKFAPGIINCIELIYGEKYISEFSTVNNLNLNTFIQMIIQKISKICKIKNDDDDDDDYDYDDEEEKEKEKKKEKEIDLEIELENLHNDSGTINDASFCFIFPIFSQGLKIKKYTKGLHDLILSIIDLHYNCDFYSFQPLVLGELINIINNYPPLAQRAGETLIKVGDNCTTARSIQPIIKSLYSINETVRYYCLGTIKNNLVDDPSGNLLSRLLVLCKDDKSKRNSGVALGIIKSNKFESLQSPKSKLRIRNLIISELHHDSLDIRNIIASGLCNFIKENPDLIIRAFEDLYTKFLVSVKRENAEYERRVQEESNPKRKTIKELKRSLNEENKMKKNKEQFQKLNAKGATRELKYEDQWRFRHGVALCWNHCSKLEIFGSKPEFMNSFYKFLIQKKALGDYSNEVHETLVLTGCNIIKNQSQNALKFLRPIFELFLKTKPEDNQVDDLIRRGVIIFLGKVGKHIKDLNELKKIVAKILSCLGIASESIQRAVGQSAGELIKSFRKDEEYLNKIFDSLLNKIFKSTKYSNQKGASYGLSGMIQGLRARTLGKYDIITKIVNAMKSEKNHTRRGAVILIETLSLFLGSQLEVYLPQILPNLLKGFGDTDKSVREQSTLASKIIIGNLTKPGIKKMLPLITESLQVKSWRTKAAAIEILGNFAYCAPNELSQVLPTIVPILVDMSKSAKTQIRELCSDGLSKIISVIENPEIKSISKELLLALNEPSEHTANALRLLIKTTFGNIIKAPELSLIMPIVIRGLKERLTRIKIMSAQFLGEMCSLTDPKDVVYYVDLVIPKLKNLLLDSQPRVRSLSANAIGKLLQGIGEEKFPELIEWLLKIINSDKGSVERHGAAQGFAQVYSVLGIERLEERLPEILERTKNKKAYIREGNLAIFIFLPYAFKENLKKLIQPVLNCIINSLADSIEDVRVAALKAGRAIIKQYCDKYPKILIQEIVRAMFSNNWNIRSNSLELINQLFRKISGYDSIEITNIGVPSQNTLMVDETKKKLSIEEKELIKKKKKQEQAKKSKQMEFINDPEIIQKRIQKHLGDALYRKIYSALFILRSDENRAVSKNSLSTWKNYVYRTPSTLVYLLPNILSYVIKMIQSKNKWEKTISSSTLGELTRLKIPIMETLLPLFGKFLKSEKVGERQGVCVGLRGILMSSKKAALIKHIDEIVDCILMTLCDPEKIVRKEAANSFDEFYKLFRSKSVSLILPPLLLMLQNEKNRERGLNGLTRLLGKRAKLILPDLIPQLLYPKITLFKAKALESIVSVANDTLTQYIKPILIALCENYTNQEIVYSNYSNILKKKYYNLNDEDEDEEEDQEGSEYSEDSSEIEVEYGQDDNDDDDEDNIDEEKLKMKISKKMRDKDDEKDLETTRQQSMQTAKLICSTMGSVSIRTLLDSFRTLIDYHENDVQIFGFECLTEFLKNSTYDMEQIANKLFQILINQFNNQSQLVCKGAITAFNELIKRIPSQELVYFFKKIVQYLRDLSENVDITIKNRSRKPINAFLIDNSFVQISKSINWGIVHGSSEIKEYSANLISTYLDTTTPKACSRILPKFLGPLIRVASDRFSWEVKVSILECFCLIIQKGGLRVRPFLGPIQTLLIRGLASNSQSVRKLSAFTLSELIKIQPKPENVFTELYKALYAESGYMSGESIESLETTFYALYQMINEIGHKISDKCLIQFEDFLFTAFSNEFISIRQEAGKAFGTMIKFIKDDQQKVALLTRLLEKLNEEFNGSFISVSWDTPHGLTNALFFSVHYDRDCLKIENFPQDEFLNACFQLIKEDKTVLIKAGLILLAEYISVLDNEKELQSKLFNKFKIFCNSNLKNELVGIRVATLYALKRLVRNNRKLFVDWKKELVPKLITMIKGRSSKVKKAANKVLIGIMDLHNINNKDVTKFLSKLNQNLRKNTQEFFIRQIEREEESDFDELEI</sequence>
<dbReference type="Pfam" id="PF25801">
    <property type="entry name" value="HEAT_GCN1_C_2"/>
    <property type="match status" value="1"/>
</dbReference>
<feature type="domain" description="TOG" evidence="6">
    <location>
        <begin position="1562"/>
        <end position="1790"/>
    </location>
</feature>
<evidence type="ECO:0000313" key="8">
    <source>
        <dbReference type="Proteomes" id="UP001150062"/>
    </source>
</evidence>
<proteinExistence type="inferred from homology"/>
<dbReference type="InterPro" id="IPR056810">
    <property type="entry name" value="GNC1-like_N"/>
</dbReference>
<dbReference type="Pfam" id="PF23271">
    <property type="entry name" value="HEAT_GCN1"/>
    <property type="match status" value="2"/>
</dbReference>
<keyword evidence="7" id="KW-0418">Kinase</keyword>
<evidence type="ECO:0000256" key="5">
    <source>
        <dbReference type="SAM" id="MobiDB-lite"/>
    </source>
</evidence>
<feature type="compositionally biased region" description="Basic and acidic residues" evidence="5">
    <location>
        <begin position="765"/>
        <end position="791"/>
    </location>
</feature>
<name>A0ABQ8YU79_9EUKA</name>
<dbReference type="GO" id="GO:0016301">
    <property type="term" value="F:kinase activity"/>
    <property type="evidence" value="ECO:0007669"/>
    <property type="project" value="UniProtKB-KW"/>
</dbReference>
<comment type="similarity">
    <text evidence="1">Belongs to the GCN1 family.</text>
</comment>
<feature type="region of interest" description="Disordered" evidence="5">
    <location>
        <begin position="765"/>
        <end position="815"/>
    </location>
</feature>
<dbReference type="PANTHER" id="PTHR23346:SF7">
    <property type="entry name" value="STALLED RIBOSOME SENSOR GCN1"/>
    <property type="match status" value="1"/>
</dbReference>
<organism evidence="7 8">
    <name type="scientific">Anaeramoeba flamelloides</name>
    <dbReference type="NCBI Taxonomy" id="1746091"/>
    <lineage>
        <taxon>Eukaryota</taxon>
        <taxon>Metamonada</taxon>
        <taxon>Anaeramoebidae</taxon>
        <taxon>Anaeramoeba</taxon>
    </lineage>
</organism>
<reference evidence="7" key="1">
    <citation type="submission" date="2022-08" db="EMBL/GenBank/DDBJ databases">
        <title>Novel sulfate-reducing endosymbionts in the free-living metamonad Anaeramoeba.</title>
        <authorList>
            <person name="Jerlstrom-Hultqvist J."/>
            <person name="Cepicka I."/>
            <person name="Gallot-Lavallee L."/>
            <person name="Salas-Leiva D."/>
            <person name="Curtis B.A."/>
            <person name="Zahonova K."/>
            <person name="Pipaliya S."/>
            <person name="Dacks J."/>
            <person name="Roger A.J."/>
        </authorList>
    </citation>
    <scope>NUCLEOTIDE SEQUENCE</scope>
    <source>
        <strain evidence="7">Schooner1</strain>
    </source>
</reference>
<evidence type="ECO:0000256" key="2">
    <source>
        <dbReference type="ARBA" id="ARBA00022737"/>
    </source>
</evidence>
<evidence type="ECO:0000259" key="6">
    <source>
        <dbReference type="SMART" id="SM01349"/>
    </source>
</evidence>
<feature type="repeat" description="HEAT" evidence="3">
    <location>
        <begin position="1734"/>
        <end position="1771"/>
    </location>
</feature>
<dbReference type="PROSITE" id="PS50077">
    <property type="entry name" value="HEAT_REPEAT"/>
    <property type="match status" value="2"/>
</dbReference>
<keyword evidence="8" id="KW-1185">Reference proteome</keyword>
<accession>A0ABQ8YU79</accession>
<feature type="coiled-coil region" evidence="4">
    <location>
        <begin position="1378"/>
        <end position="1407"/>
    </location>
</feature>
<feature type="region of interest" description="Disordered" evidence="5">
    <location>
        <begin position="644"/>
        <end position="682"/>
    </location>
</feature>
<dbReference type="Proteomes" id="UP001150062">
    <property type="component" value="Unassembled WGS sequence"/>
</dbReference>
<gene>
    <name evidence="7" type="ORF">M0813_17871</name>
</gene>
<evidence type="ECO:0000313" key="7">
    <source>
        <dbReference type="EMBL" id="KAJ6248208.1"/>
    </source>
</evidence>
<comment type="caution">
    <text evidence="7">The sequence shown here is derived from an EMBL/GenBank/DDBJ whole genome shotgun (WGS) entry which is preliminary data.</text>
</comment>
<keyword evidence="7" id="KW-0808">Transferase</keyword>
<keyword evidence="2" id="KW-0677">Repeat</keyword>
<dbReference type="InterPro" id="IPR011989">
    <property type="entry name" value="ARM-like"/>
</dbReference>
<dbReference type="InterPro" id="IPR034085">
    <property type="entry name" value="TOG"/>
</dbReference>
<feature type="region of interest" description="Disordered" evidence="5">
    <location>
        <begin position="2375"/>
        <end position="2414"/>
    </location>
</feature>